<comment type="similarity">
    <text evidence="6">Belongs to the PPR family. PCMP-E subfamily.</text>
</comment>
<gene>
    <name evidence="10" type="ORF">Scaly_1259500</name>
</gene>
<feature type="repeat" description="PPR" evidence="7">
    <location>
        <begin position="204"/>
        <end position="238"/>
    </location>
</feature>
<dbReference type="PROSITE" id="PS00380">
    <property type="entry name" value="RHODANESE_1"/>
    <property type="match status" value="1"/>
</dbReference>
<evidence type="ECO:0000256" key="7">
    <source>
        <dbReference type="PROSITE-ProRule" id="PRU00708"/>
    </source>
</evidence>
<dbReference type="SUPFAM" id="SSF52821">
    <property type="entry name" value="Rhodanese/Cell cycle control phosphatase"/>
    <property type="match status" value="2"/>
</dbReference>
<keyword evidence="2" id="KW-0677">Repeat</keyword>
<dbReference type="FunFam" id="3.40.250.10:FF:000019">
    <property type="entry name" value="Sulfurtransferase"/>
    <property type="match status" value="1"/>
</dbReference>
<dbReference type="GO" id="GO:0005737">
    <property type="term" value="C:cytoplasm"/>
    <property type="evidence" value="ECO:0007669"/>
    <property type="project" value="UniProtKB-ARBA"/>
</dbReference>
<dbReference type="InterPro" id="IPR002885">
    <property type="entry name" value="PPR_rpt"/>
</dbReference>
<dbReference type="NCBIfam" id="TIGR00756">
    <property type="entry name" value="PPR"/>
    <property type="match status" value="4"/>
</dbReference>
<dbReference type="GO" id="GO:0004792">
    <property type="term" value="F:thiosulfate-cyanide sulfurtransferase activity"/>
    <property type="evidence" value="ECO:0007669"/>
    <property type="project" value="UniProtKB-EC"/>
</dbReference>
<dbReference type="Gene3D" id="1.25.40.10">
    <property type="entry name" value="Tetratricopeptide repeat domain"/>
    <property type="match status" value="4"/>
</dbReference>
<dbReference type="FunFam" id="1.25.40.10:FF:000285">
    <property type="entry name" value="Pentatricopeptide repeat-containing protein, chloroplastic"/>
    <property type="match status" value="1"/>
</dbReference>
<dbReference type="InterPro" id="IPR011990">
    <property type="entry name" value="TPR-like_helical_dom_sf"/>
</dbReference>
<evidence type="ECO:0000256" key="4">
    <source>
        <dbReference type="ARBA" id="ARBA00050501"/>
    </source>
</evidence>
<dbReference type="PANTHER" id="PTHR24015:SF1935">
    <property type="entry name" value="TETRATRICOPEPTIDE REPEAT (TPR)-LIKE SUPERFAMILY PROTEIN"/>
    <property type="match status" value="1"/>
</dbReference>
<evidence type="ECO:0000259" key="9">
    <source>
        <dbReference type="PROSITE" id="PS50206"/>
    </source>
</evidence>
<dbReference type="PROSITE" id="PS51375">
    <property type="entry name" value="PPR"/>
    <property type="match status" value="4"/>
</dbReference>
<accession>A0AAW2Q5G6</accession>
<evidence type="ECO:0000256" key="6">
    <source>
        <dbReference type="ARBA" id="ARBA00061659"/>
    </source>
</evidence>
<dbReference type="GO" id="GO:0016784">
    <property type="term" value="F:3-mercaptopyruvate sulfurtransferase activity"/>
    <property type="evidence" value="ECO:0007669"/>
    <property type="project" value="UniProtKB-EC"/>
</dbReference>
<dbReference type="FunFam" id="1.25.40.10:FF:000090">
    <property type="entry name" value="Pentatricopeptide repeat-containing protein, chloroplastic"/>
    <property type="match status" value="1"/>
</dbReference>
<feature type="repeat" description="PPR" evidence="7">
    <location>
        <begin position="375"/>
        <end position="405"/>
    </location>
</feature>
<protein>
    <recommendedName>
        <fullName evidence="8">Sulfurtransferase</fullName>
    </recommendedName>
</protein>
<evidence type="ECO:0000256" key="8">
    <source>
        <dbReference type="RuleBase" id="RU000507"/>
    </source>
</evidence>
<dbReference type="InterPro" id="IPR001307">
    <property type="entry name" value="Thiosulphate_STrfase_CS"/>
</dbReference>
<dbReference type="FunFam" id="3.40.250.10:FF:000001">
    <property type="entry name" value="Sulfurtransferase"/>
    <property type="match status" value="1"/>
</dbReference>
<organism evidence="10">
    <name type="scientific">Sesamum calycinum</name>
    <dbReference type="NCBI Taxonomy" id="2727403"/>
    <lineage>
        <taxon>Eukaryota</taxon>
        <taxon>Viridiplantae</taxon>
        <taxon>Streptophyta</taxon>
        <taxon>Embryophyta</taxon>
        <taxon>Tracheophyta</taxon>
        <taxon>Spermatophyta</taxon>
        <taxon>Magnoliopsida</taxon>
        <taxon>eudicotyledons</taxon>
        <taxon>Gunneridae</taxon>
        <taxon>Pentapetalae</taxon>
        <taxon>asterids</taxon>
        <taxon>lamiids</taxon>
        <taxon>Lamiales</taxon>
        <taxon>Pedaliaceae</taxon>
        <taxon>Sesamum</taxon>
    </lineage>
</organism>
<dbReference type="Pfam" id="PF01535">
    <property type="entry name" value="PPR"/>
    <property type="match status" value="1"/>
</dbReference>
<evidence type="ECO:0000256" key="1">
    <source>
        <dbReference type="ARBA" id="ARBA00022679"/>
    </source>
</evidence>
<proteinExistence type="inferred from homology"/>
<reference evidence="10" key="1">
    <citation type="submission" date="2020-06" db="EMBL/GenBank/DDBJ databases">
        <authorList>
            <person name="Li T."/>
            <person name="Hu X."/>
            <person name="Zhang T."/>
            <person name="Song X."/>
            <person name="Zhang H."/>
            <person name="Dai N."/>
            <person name="Sheng W."/>
            <person name="Hou X."/>
            <person name="Wei L."/>
        </authorList>
    </citation>
    <scope>NUCLEOTIDE SEQUENCE</scope>
    <source>
        <strain evidence="10">KEN8</strain>
        <tissue evidence="10">Leaf</tissue>
    </source>
</reference>
<dbReference type="GO" id="GO:0003723">
    <property type="term" value="F:RNA binding"/>
    <property type="evidence" value="ECO:0007669"/>
    <property type="project" value="InterPro"/>
</dbReference>
<dbReference type="PROSITE" id="PS00683">
    <property type="entry name" value="RHODANESE_2"/>
    <property type="match status" value="1"/>
</dbReference>
<comment type="catalytic activity">
    <reaction evidence="3">
        <text>thiosulfate + hydrogen cyanide = thiocyanate + sulfite + 2 H(+)</text>
        <dbReference type="Rhea" id="RHEA:16881"/>
        <dbReference type="ChEBI" id="CHEBI:15378"/>
        <dbReference type="ChEBI" id="CHEBI:17359"/>
        <dbReference type="ChEBI" id="CHEBI:18022"/>
        <dbReference type="ChEBI" id="CHEBI:18407"/>
        <dbReference type="ChEBI" id="CHEBI:33542"/>
        <dbReference type="EC" id="2.8.1.1"/>
    </reaction>
</comment>
<evidence type="ECO:0000313" key="10">
    <source>
        <dbReference type="EMBL" id="KAL0363043.1"/>
    </source>
</evidence>
<evidence type="ECO:0000256" key="3">
    <source>
        <dbReference type="ARBA" id="ARBA00047549"/>
    </source>
</evidence>
<name>A0AAW2Q5G6_9LAMI</name>
<dbReference type="GO" id="GO:0009451">
    <property type="term" value="P:RNA modification"/>
    <property type="evidence" value="ECO:0007669"/>
    <property type="project" value="InterPro"/>
</dbReference>
<dbReference type="PROSITE" id="PS50206">
    <property type="entry name" value="RHODANESE_3"/>
    <property type="match status" value="2"/>
</dbReference>
<dbReference type="FunFam" id="1.25.40.10:FF:000196">
    <property type="entry name" value="Pentatricopeptide repeat-containing protein At4g14850"/>
    <property type="match status" value="1"/>
</dbReference>
<dbReference type="AlphaFoldDB" id="A0AAW2Q5G6"/>
<dbReference type="Pfam" id="PF00581">
    <property type="entry name" value="Rhodanese"/>
    <property type="match status" value="2"/>
</dbReference>
<reference evidence="10" key="2">
    <citation type="journal article" date="2024" name="Plant">
        <title>Genomic evolution and insights into agronomic trait innovations of Sesamum species.</title>
        <authorList>
            <person name="Miao H."/>
            <person name="Wang L."/>
            <person name="Qu L."/>
            <person name="Liu H."/>
            <person name="Sun Y."/>
            <person name="Le M."/>
            <person name="Wang Q."/>
            <person name="Wei S."/>
            <person name="Zheng Y."/>
            <person name="Lin W."/>
            <person name="Duan Y."/>
            <person name="Cao H."/>
            <person name="Xiong S."/>
            <person name="Wang X."/>
            <person name="Wei L."/>
            <person name="Li C."/>
            <person name="Ma Q."/>
            <person name="Ju M."/>
            <person name="Zhao R."/>
            <person name="Li G."/>
            <person name="Mu C."/>
            <person name="Tian Q."/>
            <person name="Mei H."/>
            <person name="Zhang T."/>
            <person name="Gao T."/>
            <person name="Zhang H."/>
        </authorList>
    </citation>
    <scope>NUCLEOTIDE SEQUENCE</scope>
    <source>
        <strain evidence="10">KEN8</strain>
    </source>
</reference>
<comment type="catalytic activity">
    <reaction evidence="4">
        <text>2-oxo-3-sulfanylpropanoate + [thioredoxin]-dithiol = [thioredoxin]-disulfide + hydrogen sulfide + pyruvate + H(+)</text>
        <dbReference type="Rhea" id="RHEA:21740"/>
        <dbReference type="Rhea" id="RHEA-COMP:10698"/>
        <dbReference type="Rhea" id="RHEA-COMP:10700"/>
        <dbReference type="ChEBI" id="CHEBI:15361"/>
        <dbReference type="ChEBI" id="CHEBI:15378"/>
        <dbReference type="ChEBI" id="CHEBI:29919"/>
        <dbReference type="ChEBI" id="CHEBI:29950"/>
        <dbReference type="ChEBI" id="CHEBI:50058"/>
        <dbReference type="ChEBI" id="CHEBI:57678"/>
        <dbReference type="EC" id="2.8.1.2"/>
    </reaction>
</comment>
<feature type="domain" description="Rhodanese" evidence="9">
    <location>
        <begin position="591"/>
        <end position="708"/>
    </location>
</feature>
<comment type="function">
    <text evidence="5">Catalyzes the transfer of a sulfur ion from a donor to cyanide or to other thiol compounds. Substrate preference is 3-mercaptopyruvate &gt; thiosulfate. Involved in embryo and seed development.</text>
</comment>
<dbReference type="InterPro" id="IPR046960">
    <property type="entry name" value="PPR_At4g14850-like_plant"/>
</dbReference>
<dbReference type="SMART" id="SM00450">
    <property type="entry name" value="RHOD"/>
    <property type="match status" value="2"/>
</dbReference>
<dbReference type="EMBL" id="JACGWM010000007">
    <property type="protein sequence ID" value="KAL0363043.1"/>
    <property type="molecule type" value="Genomic_DNA"/>
</dbReference>
<dbReference type="PANTHER" id="PTHR24015">
    <property type="entry name" value="OS07G0578800 PROTEIN-RELATED"/>
    <property type="match status" value="1"/>
</dbReference>
<dbReference type="Gene3D" id="3.40.250.10">
    <property type="entry name" value="Rhodanese-like domain"/>
    <property type="match status" value="2"/>
</dbReference>
<dbReference type="InterPro" id="IPR001763">
    <property type="entry name" value="Rhodanese-like_dom"/>
</dbReference>
<dbReference type="Pfam" id="PF13041">
    <property type="entry name" value="PPR_2"/>
    <property type="match status" value="3"/>
</dbReference>
<feature type="repeat" description="PPR" evidence="7">
    <location>
        <begin position="406"/>
        <end position="440"/>
    </location>
</feature>
<dbReference type="GO" id="GO:0009793">
    <property type="term" value="P:embryo development ending in seed dormancy"/>
    <property type="evidence" value="ECO:0007669"/>
    <property type="project" value="UniProtKB-ARBA"/>
</dbReference>
<sequence>MALQLTSLNSVIDSLRHSRKLGEALRLILSHAFEPHHYSVYSKTLQLCTDLKSKRSGEMIHSRIITDGFPTSTSLNTRLIIFYSQIGEMGTAHKLFDRVSERSVVTWTALISGYSQNGNHEEALRVFSAMHGEGMKANQFTYGSALRACTRLLSLEWGKQIHGRVQKGRFVDNLFVQCALVDLHAKCGKMEDACNVFEAMETRDLASWNAIIGGYAAQGLSAKAISMFRLMLREGMAPDSFSFGSLLRASIGDNGSAKVRIVHGCIFQFGFGSNKFLSGSLVDAYVKSGSVACANQVYNNMQNKDVVSCTSLIKGYASEGSNCSAALQLFNEVQRNVAVDGMLLCSMFNICAKTASLSLGRQLHANALKYHNQHDVAIGNALIDMYSKSGVIEDAKHVFDEMEEKNIISWTSLITGYGKHGYGHEAVALYEKMEDEGVKPNDVTFLSLLFACSHSGLTTQGWEYVSNMVSKHNILPRAEHYSCLADLLARAGQCEEAYDLVRKIPTDLDASVLRAMLGACSTHGNMNLAQIVARRLFNLEPENPVNYVVLSGFISFSMSSAAVASQASFSMQSLSTDEPVVSVDWLHSNLREPDVKVLDASWYMPDEQRNPLQEYQVSHIPGALFFDIDGITDRTTDLPHMLPSEEAFAAAVSALGIENKDALVVYDGKGIFSAARVWWMFRVFGHDRIWVLDGGFLRWRASGFYVESSASIDAVLKANAASDAIEKVYQGQQVGPITFNTNFQPHLIWTLEQVRKNIEEQTHQHVDARSKARFDGVAPEPRKGLRSGHIPRSKCLPFPQMLDGSQTLLPAAELKKKFEQEGISVDSPVLTSCGTGVTACILALGLYRLGKTDVPVYDGSWTEWVMRSNPDILSSSQT</sequence>
<feature type="domain" description="Rhodanese" evidence="9">
    <location>
        <begin position="759"/>
        <end position="873"/>
    </location>
</feature>
<keyword evidence="1 8" id="KW-0808">Transferase</keyword>
<feature type="repeat" description="PPR" evidence="7">
    <location>
        <begin position="103"/>
        <end position="137"/>
    </location>
</feature>
<dbReference type="CDD" id="cd01448">
    <property type="entry name" value="TST_Repeat_1"/>
    <property type="match status" value="1"/>
</dbReference>
<evidence type="ECO:0000256" key="5">
    <source>
        <dbReference type="ARBA" id="ARBA00054064"/>
    </source>
</evidence>
<evidence type="ECO:0000256" key="2">
    <source>
        <dbReference type="ARBA" id="ARBA00022737"/>
    </source>
</evidence>
<comment type="caution">
    <text evidence="10">The sequence shown here is derived from an EMBL/GenBank/DDBJ whole genome shotgun (WGS) entry which is preliminary data.</text>
</comment>
<dbReference type="InterPro" id="IPR036873">
    <property type="entry name" value="Rhodanese-like_dom_sf"/>
</dbReference>
<dbReference type="CDD" id="cd01449">
    <property type="entry name" value="TST_Repeat_2"/>
    <property type="match status" value="1"/>
</dbReference>